<organism evidence="2">
    <name type="scientific">Lygus hesperus</name>
    <name type="common">Western plant bug</name>
    <dbReference type="NCBI Taxonomy" id="30085"/>
    <lineage>
        <taxon>Eukaryota</taxon>
        <taxon>Metazoa</taxon>
        <taxon>Ecdysozoa</taxon>
        <taxon>Arthropoda</taxon>
        <taxon>Hexapoda</taxon>
        <taxon>Insecta</taxon>
        <taxon>Pterygota</taxon>
        <taxon>Neoptera</taxon>
        <taxon>Paraneoptera</taxon>
        <taxon>Hemiptera</taxon>
        <taxon>Heteroptera</taxon>
        <taxon>Panheteroptera</taxon>
        <taxon>Cimicomorpha</taxon>
        <taxon>Miridae</taxon>
        <taxon>Mirini</taxon>
        <taxon>Lygus</taxon>
    </lineage>
</organism>
<keyword evidence="2" id="KW-0418">Kinase</keyword>
<dbReference type="SUPFAM" id="SSF54236">
    <property type="entry name" value="Ubiquitin-like"/>
    <property type="match status" value="1"/>
</dbReference>
<dbReference type="PROSITE" id="PS51546">
    <property type="entry name" value="PI3K_RBD"/>
    <property type="match status" value="1"/>
</dbReference>
<gene>
    <name evidence="2" type="primary">PIK3C2B</name>
    <name evidence="2" type="ORF">CM83_12554</name>
</gene>
<feature type="domain" description="PI3K-RBD" evidence="1">
    <location>
        <begin position="1"/>
        <end position="75"/>
    </location>
</feature>
<accession>A0A0A9XPH2</accession>
<reference evidence="2" key="1">
    <citation type="journal article" date="2014" name="PLoS ONE">
        <title>Transcriptome-Based Identification of ABC Transporters in the Western Tarnished Plant Bug Lygus hesperus.</title>
        <authorList>
            <person name="Hull J.J."/>
            <person name="Chaney K."/>
            <person name="Geib S.M."/>
            <person name="Fabrick J.A."/>
            <person name="Brent C.S."/>
            <person name="Walsh D."/>
            <person name="Lavine L.C."/>
        </authorList>
    </citation>
    <scope>NUCLEOTIDE SEQUENCE</scope>
</reference>
<dbReference type="Gene3D" id="3.10.20.90">
    <property type="entry name" value="Phosphatidylinositol 3-kinase Catalytic Subunit, Chain A, domain 1"/>
    <property type="match status" value="1"/>
</dbReference>
<keyword evidence="2" id="KW-0808">Transferase</keyword>
<reference evidence="2" key="2">
    <citation type="submission" date="2014-07" db="EMBL/GenBank/DDBJ databases">
        <authorList>
            <person name="Hull J."/>
        </authorList>
    </citation>
    <scope>NUCLEOTIDE SEQUENCE</scope>
</reference>
<proteinExistence type="predicted"/>
<dbReference type="AlphaFoldDB" id="A0A0A9XPH2"/>
<dbReference type="GO" id="GO:0016301">
    <property type="term" value="F:kinase activity"/>
    <property type="evidence" value="ECO:0007669"/>
    <property type="project" value="UniProtKB-KW"/>
</dbReference>
<feature type="non-terminal residue" evidence="2">
    <location>
        <position position="1"/>
    </location>
</feature>
<dbReference type="InterPro" id="IPR029071">
    <property type="entry name" value="Ubiquitin-like_domsf"/>
</dbReference>
<sequence>SKMEKTVNFTCDLSSSVEHVLCHVAFEIGCVSITDYKLKVHGLEEFLEPHRSLSDYEYVHECLKLDKDIEFSLLNNNEVKKMFQRTAEDDRRDCFILLDDLLPKEPMQPISHESLL</sequence>
<dbReference type="InterPro" id="IPR000341">
    <property type="entry name" value="PI3K_Ras-bd_dom"/>
</dbReference>
<feature type="non-terminal residue" evidence="2">
    <location>
        <position position="116"/>
    </location>
</feature>
<protein>
    <submittedName>
        <fullName evidence="2">Phosphatidylinositol 4-phosphate 3-kinase C2 domain-containing subunit beta</fullName>
    </submittedName>
</protein>
<name>A0A0A9XPH2_LYGHE</name>
<dbReference type="Pfam" id="PF00794">
    <property type="entry name" value="PI3K_rbd"/>
    <property type="match status" value="1"/>
</dbReference>
<evidence type="ECO:0000313" key="2">
    <source>
        <dbReference type="EMBL" id="JAG21879.1"/>
    </source>
</evidence>
<evidence type="ECO:0000259" key="1">
    <source>
        <dbReference type="PROSITE" id="PS51546"/>
    </source>
</evidence>
<dbReference type="EMBL" id="GBHO01021725">
    <property type="protein sequence ID" value="JAG21879.1"/>
    <property type="molecule type" value="Transcribed_RNA"/>
</dbReference>